<evidence type="ECO:0000313" key="1">
    <source>
        <dbReference type="EMBL" id="GAH11834.1"/>
    </source>
</evidence>
<reference evidence="1" key="1">
    <citation type="journal article" date="2014" name="Front. Microbiol.">
        <title>High frequency of phylogenetically diverse reductive dehalogenase-homologous genes in deep subseafloor sedimentary metagenomes.</title>
        <authorList>
            <person name="Kawai M."/>
            <person name="Futagami T."/>
            <person name="Toyoda A."/>
            <person name="Takaki Y."/>
            <person name="Nishi S."/>
            <person name="Hori S."/>
            <person name="Arai W."/>
            <person name="Tsubouchi T."/>
            <person name="Morono Y."/>
            <person name="Uchiyama I."/>
            <person name="Ito T."/>
            <person name="Fujiyama A."/>
            <person name="Inagaki F."/>
            <person name="Takami H."/>
        </authorList>
    </citation>
    <scope>NUCLEOTIDE SEQUENCE</scope>
    <source>
        <strain evidence="1">Expedition CK06-06</strain>
    </source>
</reference>
<dbReference type="EMBL" id="BART01035181">
    <property type="protein sequence ID" value="GAH11834.1"/>
    <property type="molecule type" value="Genomic_DNA"/>
</dbReference>
<name>X1E3S2_9ZZZZ</name>
<comment type="caution">
    <text evidence="1">The sequence shown here is derived from an EMBL/GenBank/DDBJ whole genome shotgun (WGS) entry which is preliminary data.</text>
</comment>
<proteinExistence type="predicted"/>
<protein>
    <submittedName>
        <fullName evidence="1">Uncharacterized protein</fullName>
    </submittedName>
</protein>
<gene>
    <name evidence="1" type="ORF">S01H4_59864</name>
</gene>
<sequence>MTNQYSPEVLALRDRVRLGNYKLFRAWQQIKELAHDSEQWSQQIDRWHDATEKLSLLCSELKLKGYADCLYMENGKRTKSCLSNPDGFFCQVCSSIYPYWELELMSLPGPKARQTKGGEDQLEFLRKLGEVKE</sequence>
<organism evidence="1">
    <name type="scientific">marine sediment metagenome</name>
    <dbReference type="NCBI Taxonomy" id="412755"/>
    <lineage>
        <taxon>unclassified sequences</taxon>
        <taxon>metagenomes</taxon>
        <taxon>ecological metagenomes</taxon>
    </lineage>
</organism>
<accession>X1E3S2</accession>
<dbReference type="AlphaFoldDB" id="X1E3S2"/>